<organism evidence="2 3">
    <name type="scientific">Lupinus luteus</name>
    <name type="common">European yellow lupine</name>
    <dbReference type="NCBI Taxonomy" id="3873"/>
    <lineage>
        <taxon>Eukaryota</taxon>
        <taxon>Viridiplantae</taxon>
        <taxon>Streptophyta</taxon>
        <taxon>Embryophyta</taxon>
        <taxon>Tracheophyta</taxon>
        <taxon>Spermatophyta</taxon>
        <taxon>Magnoliopsida</taxon>
        <taxon>eudicotyledons</taxon>
        <taxon>Gunneridae</taxon>
        <taxon>Pentapetalae</taxon>
        <taxon>rosids</taxon>
        <taxon>fabids</taxon>
        <taxon>Fabales</taxon>
        <taxon>Fabaceae</taxon>
        <taxon>Papilionoideae</taxon>
        <taxon>50 kb inversion clade</taxon>
        <taxon>genistoids sensu lato</taxon>
        <taxon>core genistoids</taxon>
        <taxon>Genisteae</taxon>
        <taxon>Lupinus</taxon>
    </lineage>
</organism>
<accession>A0AAV1XHF7</accession>
<dbReference type="InterPro" id="IPR050177">
    <property type="entry name" value="Lipid_A_modif_metabolic_enz"/>
</dbReference>
<dbReference type="Gene3D" id="3.40.50.720">
    <property type="entry name" value="NAD(P)-binding Rossmann-like Domain"/>
    <property type="match status" value="1"/>
</dbReference>
<proteinExistence type="predicted"/>
<dbReference type="SUPFAM" id="SSF51735">
    <property type="entry name" value="NAD(P)-binding Rossmann-fold domains"/>
    <property type="match status" value="1"/>
</dbReference>
<protein>
    <recommendedName>
        <fullName evidence="1">NAD-dependent epimerase/dehydratase domain-containing protein</fullName>
    </recommendedName>
</protein>
<name>A0AAV1XHF7_LUPLU</name>
<sequence>MDFTIIVRPFNWIGPQMDFIPGVECPSEGVPRVLACFSNSLLRGEPRNLKFVEDGQSQRTFVYIKDATEVVLLMIVGSYVQSFRKSICFQIVQPQNKKKKQSIETRATDSNAVTTLHTNSSTMETLMSPDHLNNLRGDHLGVMYDATIPGHRVIDEPPDNSNINHRNVDAIRLYSVSIKD</sequence>
<dbReference type="EMBL" id="CAXHTB010000015">
    <property type="protein sequence ID" value="CAL0320932.1"/>
    <property type="molecule type" value="Genomic_DNA"/>
</dbReference>
<reference evidence="2 3" key="1">
    <citation type="submission" date="2024-03" db="EMBL/GenBank/DDBJ databases">
        <authorList>
            <person name="Martinez-Hernandez J."/>
        </authorList>
    </citation>
    <scope>NUCLEOTIDE SEQUENCE [LARGE SCALE GENOMIC DNA]</scope>
</reference>
<evidence type="ECO:0000313" key="3">
    <source>
        <dbReference type="Proteomes" id="UP001497480"/>
    </source>
</evidence>
<dbReference type="PANTHER" id="PTHR43245:SF13">
    <property type="entry name" value="UDP-D-APIOSE_UDP-D-XYLOSE SYNTHASE 2"/>
    <property type="match status" value="1"/>
</dbReference>
<dbReference type="InterPro" id="IPR001509">
    <property type="entry name" value="Epimerase_deHydtase"/>
</dbReference>
<evidence type="ECO:0000259" key="1">
    <source>
        <dbReference type="Pfam" id="PF01370"/>
    </source>
</evidence>
<feature type="domain" description="NAD-dependent epimerase/dehydratase" evidence="1">
    <location>
        <begin position="4"/>
        <end position="75"/>
    </location>
</feature>
<comment type="caution">
    <text evidence="2">The sequence shown here is derived from an EMBL/GenBank/DDBJ whole genome shotgun (WGS) entry which is preliminary data.</text>
</comment>
<keyword evidence="3" id="KW-1185">Reference proteome</keyword>
<gene>
    <name evidence="2" type="ORF">LLUT_LOCUS21992</name>
</gene>
<dbReference type="AlphaFoldDB" id="A0AAV1XHF7"/>
<dbReference type="Pfam" id="PF01370">
    <property type="entry name" value="Epimerase"/>
    <property type="match status" value="1"/>
</dbReference>
<dbReference type="PANTHER" id="PTHR43245">
    <property type="entry name" value="BIFUNCTIONAL POLYMYXIN RESISTANCE PROTEIN ARNA"/>
    <property type="match status" value="1"/>
</dbReference>
<evidence type="ECO:0000313" key="2">
    <source>
        <dbReference type="EMBL" id="CAL0320932.1"/>
    </source>
</evidence>
<dbReference type="Proteomes" id="UP001497480">
    <property type="component" value="Unassembled WGS sequence"/>
</dbReference>
<dbReference type="InterPro" id="IPR036291">
    <property type="entry name" value="NAD(P)-bd_dom_sf"/>
</dbReference>